<evidence type="ECO:0000256" key="2">
    <source>
        <dbReference type="SAM" id="Phobius"/>
    </source>
</evidence>
<dbReference type="Pfam" id="PF13413">
    <property type="entry name" value="HTH_25"/>
    <property type="match status" value="1"/>
</dbReference>
<feature type="domain" description="Cytoskeleton protein RodZ-like C-terminal" evidence="3">
    <location>
        <begin position="247"/>
        <end position="319"/>
    </location>
</feature>
<dbReference type="AlphaFoldDB" id="A0A4R6MCK8"/>
<feature type="region of interest" description="Disordered" evidence="1">
    <location>
        <begin position="140"/>
        <end position="162"/>
    </location>
</feature>
<proteinExistence type="predicted"/>
<dbReference type="Proteomes" id="UP000294656">
    <property type="component" value="Unassembled WGS sequence"/>
</dbReference>
<dbReference type="OrthoDB" id="9790252at2"/>
<evidence type="ECO:0000313" key="5">
    <source>
        <dbReference type="Proteomes" id="UP000294656"/>
    </source>
</evidence>
<dbReference type="EMBL" id="SNXC01000009">
    <property type="protein sequence ID" value="TDO99388.1"/>
    <property type="molecule type" value="Genomic_DNA"/>
</dbReference>
<accession>A0A4R6MCK8</accession>
<gene>
    <name evidence="4" type="ORF">DFP79_0369</name>
</gene>
<dbReference type="RefSeq" id="WP_133502251.1">
    <property type="nucleotide sequence ID" value="NZ_SNXC01000009.1"/>
</dbReference>
<dbReference type="Gene3D" id="1.10.260.40">
    <property type="entry name" value="lambda repressor-like DNA-binding domains"/>
    <property type="match status" value="1"/>
</dbReference>
<evidence type="ECO:0000313" key="4">
    <source>
        <dbReference type="EMBL" id="TDO99388.1"/>
    </source>
</evidence>
<keyword evidence="2" id="KW-0812">Transmembrane</keyword>
<dbReference type="InterPro" id="IPR050400">
    <property type="entry name" value="Bact_Cytoskel_RodZ"/>
</dbReference>
<feature type="transmembrane region" description="Helical" evidence="2">
    <location>
        <begin position="115"/>
        <end position="134"/>
    </location>
</feature>
<dbReference type="InterPro" id="IPR010982">
    <property type="entry name" value="Lambda_DNA-bd_dom_sf"/>
</dbReference>
<keyword evidence="2" id="KW-1133">Transmembrane helix</keyword>
<keyword evidence="2" id="KW-0472">Membrane</keyword>
<feature type="compositionally biased region" description="Polar residues" evidence="1">
    <location>
        <begin position="152"/>
        <end position="162"/>
    </location>
</feature>
<evidence type="ECO:0000256" key="1">
    <source>
        <dbReference type="SAM" id="MobiDB-lite"/>
    </source>
</evidence>
<comment type="caution">
    <text evidence="4">The sequence shown here is derived from an EMBL/GenBank/DDBJ whole genome shotgun (WGS) entry which is preliminary data.</text>
</comment>
<keyword evidence="5" id="KW-1185">Reference proteome</keyword>
<name>A0A4R6MCK8_9GAMM</name>
<dbReference type="PANTHER" id="PTHR34475">
    <property type="match status" value="1"/>
</dbReference>
<sequence>MTTEYKVETVSLDDNSETEIGKKLKMKRMSLGLDERQVATELKLPIEQVIALENNQFDYFRSSMFARGYLKSYCRLLDVDPRPILSVFDLQQASHEPTVKPVDKVNKQANFGDPIVILVSVVIVAVMIFLAVWWPTLERSSPNESAEPAYQESVTEQAGATNDSGVEVMQPTQEGSTVTEAVVAGELAEEKAVEDSDIEIGLSAETKAILEEAGVDPEKVAKDTARDTSEPEPVLEVVKPEYKDDVVMTFSADCWTEVRDSRGRILYSGVKSKGSTLKLNGSAPYRVVLGFARGVSSLKYKGEEFDFSSFISKDLARFELK</sequence>
<reference evidence="4 5" key="1">
    <citation type="submission" date="2019-03" db="EMBL/GenBank/DDBJ databases">
        <title>Genomic Encyclopedia of Type Strains, Phase III (KMG-III): the genomes of soil and plant-associated and newly described type strains.</title>
        <authorList>
            <person name="Whitman W."/>
        </authorList>
    </citation>
    <scope>NUCLEOTIDE SEQUENCE [LARGE SCALE GENOMIC DNA]</scope>
    <source>
        <strain evidence="4 5">CECT 7378</strain>
    </source>
</reference>
<protein>
    <submittedName>
        <fullName evidence="4">Cytoskeleton protein RodZ</fullName>
    </submittedName>
</protein>
<dbReference type="Pfam" id="PF13464">
    <property type="entry name" value="RodZ_C"/>
    <property type="match status" value="1"/>
</dbReference>
<dbReference type="GO" id="GO:0003677">
    <property type="term" value="F:DNA binding"/>
    <property type="evidence" value="ECO:0007669"/>
    <property type="project" value="InterPro"/>
</dbReference>
<organism evidence="4 5">
    <name type="scientific">Marinomonas balearica</name>
    <dbReference type="NCBI Taxonomy" id="491947"/>
    <lineage>
        <taxon>Bacteria</taxon>
        <taxon>Pseudomonadati</taxon>
        <taxon>Pseudomonadota</taxon>
        <taxon>Gammaproteobacteria</taxon>
        <taxon>Oceanospirillales</taxon>
        <taxon>Oceanospirillaceae</taxon>
        <taxon>Marinomonas</taxon>
    </lineage>
</organism>
<evidence type="ECO:0000259" key="3">
    <source>
        <dbReference type="Pfam" id="PF13464"/>
    </source>
</evidence>
<dbReference type="PANTHER" id="PTHR34475:SF1">
    <property type="entry name" value="CYTOSKELETON PROTEIN RODZ"/>
    <property type="match status" value="1"/>
</dbReference>
<dbReference type="InterPro" id="IPR025194">
    <property type="entry name" value="RodZ-like_C"/>
</dbReference>